<sequence>MFRIACRDNGKSYLGCDFFAFEHLHRLTRHDRRDRMLIDKLGMAVSTQQDAEIVEGRNNARELYAIDQKDCE</sequence>
<dbReference type="Proteomes" id="UP000543836">
    <property type="component" value="Unassembled WGS sequence"/>
</dbReference>
<name>A0A7W7EMU3_9HYPH</name>
<accession>A0A7W7EMU3</accession>
<protein>
    <submittedName>
        <fullName evidence="1">Uncharacterized protein</fullName>
    </submittedName>
</protein>
<keyword evidence="2" id="KW-1185">Reference proteome</keyword>
<dbReference type="EMBL" id="JACIIG010000009">
    <property type="protein sequence ID" value="MBB4569628.1"/>
    <property type="molecule type" value="Genomic_DNA"/>
</dbReference>
<proteinExistence type="predicted"/>
<reference evidence="1 2" key="1">
    <citation type="submission" date="2020-08" db="EMBL/GenBank/DDBJ databases">
        <title>Genomic Encyclopedia of Type Strains, Phase IV (KMG-V): Genome sequencing to study the core and pangenomes of soil and plant-associated prokaryotes.</title>
        <authorList>
            <person name="Whitman W."/>
        </authorList>
    </citation>
    <scope>NUCLEOTIDE SEQUENCE [LARGE SCALE GENOMIC DNA]</scope>
    <source>
        <strain evidence="1 2">SEMIA 492</strain>
    </source>
</reference>
<evidence type="ECO:0000313" key="1">
    <source>
        <dbReference type="EMBL" id="MBB4569628.1"/>
    </source>
</evidence>
<organism evidence="1 2">
    <name type="scientific">Rhizobium leucaenae</name>
    <dbReference type="NCBI Taxonomy" id="29450"/>
    <lineage>
        <taxon>Bacteria</taxon>
        <taxon>Pseudomonadati</taxon>
        <taxon>Pseudomonadota</taxon>
        <taxon>Alphaproteobacteria</taxon>
        <taxon>Hyphomicrobiales</taxon>
        <taxon>Rhizobiaceae</taxon>
        <taxon>Rhizobium/Agrobacterium group</taxon>
        <taxon>Rhizobium</taxon>
    </lineage>
</organism>
<comment type="caution">
    <text evidence="1">The sequence shown here is derived from an EMBL/GenBank/DDBJ whole genome shotgun (WGS) entry which is preliminary data.</text>
</comment>
<evidence type="ECO:0000313" key="2">
    <source>
        <dbReference type="Proteomes" id="UP000543836"/>
    </source>
</evidence>
<gene>
    <name evidence="1" type="ORF">GGE60_003752</name>
</gene>
<dbReference type="AlphaFoldDB" id="A0A7W7EMU3"/>